<sequence>MNGAKESLGFILAEAGYDVWIGNSRSSDFSFGHLLYSPSQQEYWDWSFDDIVAYDLPAMLRFISGVTRKRILFVGFSQGSMAGFAALTDNCLAKLVDKAVMLCPVAYLSNIRSIVAKTAAVLFLDQVRILSRNSKLQVLGVLLSLDCSFSDPMWFDCHSNLFAMPRPSCCLNQSRISYYSQYEMQSTSMKNIVQMAQFVRSGRFCKYDRGFINNLIHYWSFNPPSYKLHRLPEDLPLLLAYGGNDDLVDTQDVMRLTSEIPGTVEMHFLPSYSHSDFVLGMQAHIDLYPRILSFFQS</sequence>
<accession>A0AAV7EKB2</accession>
<name>A0AAV7EKB2_ARIFI</name>
<keyword evidence="5" id="KW-0443">Lipid metabolism</keyword>
<dbReference type="InterPro" id="IPR029058">
    <property type="entry name" value="AB_hydrolase_fold"/>
</dbReference>
<dbReference type="InterPro" id="IPR000073">
    <property type="entry name" value="AB_hydrolase_1"/>
</dbReference>
<keyword evidence="4" id="KW-0442">Lipid degradation</keyword>
<evidence type="ECO:0000256" key="1">
    <source>
        <dbReference type="ARBA" id="ARBA00010701"/>
    </source>
</evidence>
<dbReference type="FunFam" id="3.40.50.1820:FF:000057">
    <property type="entry name" value="Lipase"/>
    <property type="match status" value="1"/>
</dbReference>
<comment type="caution">
    <text evidence="8">The sequence shown here is derived from an EMBL/GenBank/DDBJ whole genome shotgun (WGS) entry which is preliminary data.</text>
</comment>
<dbReference type="GO" id="GO:0016787">
    <property type="term" value="F:hydrolase activity"/>
    <property type="evidence" value="ECO:0007669"/>
    <property type="project" value="UniProtKB-KW"/>
</dbReference>
<evidence type="ECO:0000256" key="4">
    <source>
        <dbReference type="ARBA" id="ARBA00022963"/>
    </source>
</evidence>
<evidence type="ECO:0000256" key="3">
    <source>
        <dbReference type="ARBA" id="ARBA00022801"/>
    </source>
</evidence>
<dbReference type="SUPFAM" id="SSF53474">
    <property type="entry name" value="alpha/beta-Hydrolases"/>
    <property type="match status" value="1"/>
</dbReference>
<reference evidence="8 9" key="1">
    <citation type="submission" date="2021-07" db="EMBL/GenBank/DDBJ databases">
        <title>The Aristolochia fimbriata genome: insights into angiosperm evolution, floral development and chemical biosynthesis.</title>
        <authorList>
            <person name="Jiao Y."/>
        </authorList>
    </citation>
    <scope>NUCLEOTIDE SEQUENCE [LARGE SCALE GENOMIC DNA]</scope>
    <source>
        <strain evidence="8">IBCAS-2021</strain>
        <tissue evidence="8">Leaf</tissue>
    </source>
</reference>
<evidence type="ECO:0000259" key="7">
    <source>
        <dbReference type="Pfam" id="PF00561"/>
    </source>
</evidence>
<gene>
    <name evidence="8" type="ORF">H6P81_009024</name>
</gene>
<dbReference type="Gene3D" id="3.40.50.1820">
    <property type="entry name" value="alpha/beta hydrolase"/>
    <property type="match status" value="1"/>
</dbReference>
<evidence type="ECO:0000313" key="9">
    <source>
        <dbReference type="Proteomes" id="UP000825729"/>
    </source>
</evidence>
<evidence type="ECO:0000313" key="8">
    <source>
        <dbReference type="EMBL" id="KAG9449059.1"/>
    </source>
</evidence>
<dbReference type="EMBL" id="JAINDJ010000004">
    <property type="protein sequence ID" value="KAG9449059.1"/>
    <property type="molecule type" value="Genomic_DNA"/>
</dbReference>
<evidence type="ECO:0000256" key="5">
    <source>
        <dbReference type="ARBA" id="ARBA00023098"/>
    </source>
</evidence>
<keyword evidence="6" id="KW-0325">Glycoprotein</keyword>
<feature type="domain" description="AB hydrolase-1" evidence="7">
    <location>
        <begin position="12"/>
        <end position="278"/>
    </location>
</feature>
<dbReference type="PANTHER" id="PTHR11005">
    <property type="entry name" value="LYSOSOMAL ACID LIPASE-RELATED"/>
    <property type="match status" value="1"/>
</dbReference>
<protein>
    <recommendedName>
        <fullName evidence="7">AB hydrolase-1 domain-containing protein</fullName>
    </recommendedName>
</protein>
<keyword evidence="9" id="KW-1185">Reference proteome</keyword>
<evidence type="ECO:0000256" key="2">
    <source>
        <dbReference type="ARBA" id="ARBA00022729"/>
    </source>
</evidence>
<dbReference type="Pfam" id="PF00561">
    <property type="entry name" value="Abhydrolase_1"/>
    <property type="match status" value="1"/>
</dbReference>
<keyword evidence="2" id="KW-0732">Signal</keyword>
<proteinExistence type="inferred from homology"/>
<evidence type="ECO:0000256" key="6">
    <source>
        <dbReference type="ARBA" id="ARBA00023180"/>
    </source>
</evidence>
<dbReference type="AlphaFoldDB" id="A0AAV7EKB2"/>
<dbReference type="GO" id="GO:0016042">
    <property type="term" value="P:lipid catabolic process"/>
    <property type="evidence" value="ECO:0007669"/>
    <property type="project" value="UniProtKB-KW"/>
</dbReference>
<comment type="similarity">
    <text evidence="1">Belongs to the AB hydrolase superfamily. Lipase family.</text>
</comment>
<keyword evidence="3" id="KW-0378">Hydrolase</keyword>
<dbReference type="Proteomes" id="UP000825729">
    <property type="component" value="Unassembled WGS sequence"/>
</dbReference>
<organism evidence="8 9">
    <name type="scientific">Aristolochia fimbriata</name>
    <name type="common">White veined hardy Dutchman's pipe vine</name>
    <dbReference type="NCBI Taxonomy" id="158543"/>
    <lineage>
        <taxon>Eukaryota</taxon>
        <taxon>Viridiplantae</taxon>
        <taxon>Streptophyta</taxon>
        <taxon>Embryophyta</taxon>
        <taxon>Tracheophyta</taxon>
        <taxon>Spermatophyta</taxon>
        <taxon>Magnoliopsida</taxon>
        <taxon>Magnoliidae</taxon>
        <taxon>Piperales</taxon>
        <taxon>Aristolochiaceae</taxon>
        <taxon>Aristolochia</taxon>
    </lineage>
</organism>